<dbReference type="EMBL" id="AWTV01000010">
    <property type="protein sequence ID" value="KIH87244.1"/>
    <property type="molecule type" value="Genomic_DNA"/>
</dbReference>
<feature type="signal peptide" evidence="2">
    <location>
        <begin position="1"/>
        <end position="27"/>
    </location>
</feature>
<comment type="caution">
    <text evidence="3">The sequence shown here is derived from an EMBL/GenBank/DDBJ whole genome shotgun (WGS) entry which is preliminary data.</text>
</comment>
<gene>
    <name evidence="3" type="ORF">SPBR_05224</name>
</gene>
<evidence type="ECO:0000313" key="4">
    <source>
        <dbReference type="Proteomes" id="UP000031575"/>
    </source>
</evidence>
<dbReference type="HOGENOM" id="CLU_073096_0_0_1"/>
<proteinExistence type="predicted"/>
<dbReference type="VEuPathDB" id="FungiDB:SPBR_05224"/>
<dbReference type="Proteomes" id="UP000031575">
    <property type="component" value="Unassembled WGS sequence"/>
</dbReference>
<dbReference type="GeneID" id="63678422"/>
<organism evidence="3 4">
    <name type="scientific">Sporothrix brasiliensis 5110</name>
    <dbReference type="NCBI Taxonomy" id="1398154"/>
    <lineage>
        <taxon>Eukaryota</taxon>
        <taxon>Fungi</taxon>
        <taxon>Dikarya</taxon>
        <taxon>Ascomycota</taxon>
        <taxon>Pezizomycotina</taxon>
        <taxon>Sordariomycetes</taxon>
        <taxon>Sordariomycetidae</taxon>
        <taxon>Ophiostomatales</taxon>
        <taxon>Ophiostomataceae</taxon>
        <taxon>Sporothrix</taxon>
    </lineage>
</organism>
<sequence length="291" mass="29923">MLDHRLSSLGRLAAGLVVSLLLTTADAVNFTIADGQIFTPGFAIVDAPQPGTPLGGNFLQVALDVTANGRLPLPADLASSSPSSIHNITIFLYSYDTKHNFTISNGTKTGGGASLGPIMLQEPTSTVKHVNWVWPDCLVGNGQPIALDSARGVYNISIRQNFRLNGVEHYTIFDLPISVTNEIGANFSSPSSAVSELNGVRPSCASLDNPLLSPDEIDAAGADTVGVLFAPGDATQVQVQSGGADATGDGLGPSKPTASPSDGLGSDGVRGRIPPSTAALCLCIGMALLSW</sequence>
<name>A0A0C2EMD4_9PEZI</name>
<dbReference type="AlphaFoldDB" id="A0A0C2EMD4"/>
<feature type="chain" id="PRO_5002147955" evidence="2">
    <location>
        <begin position="28"/>
        <end position="291"/>
    </location>
</feature>
<feature type="region of interest" description="Disordered" evidence="1">
    <location>
        <begin position="238"/>
        <end position="270"/>
    </location>
</feature>
<reference evidence="3 4" key="1">
    <citation type="journal article" date="2014" name="BMC Genomics">
        <title>Comparative genomics of the major fungal agents of human and animal Sporotrichosis: Sporothrix schenckii and Sporothrix brasiliensis.</title>
        <authorList>
            <person name="Teixeira M.M."/>
            <person name="de Almeida L.G."/>
            <person name="Kubitschek-Barreira P."/>
            <person name="Alves F.L."/>
            <person name="Kioshima E.S."/>
            <person name="Abadio A.K."/>
            <person name="Fernandes L."/>
            <person name="Derengowski L.S."/>
            <person name="Ferreira K.S."/>
            <person name="Souza R.C."/>
            <person name="Ruiz J.C."/>
            <person name="de Andrade N.C."/>
            <person name="Paes H.C."/>
            <person name="Nicola A.M."/>
            <person name="Albuquerque P."/>
            <person name="Gerber A.L."/>
            <person name="Martins V.P."/>
            <person name="Peconick L.D."/>
            <person name="Neto A.V."/>
            <person name="Chaucanez C.B."/>
            <person name="Silva P.A."/>
            <person name="Cunha O.L."/>
            <person name="de Oliveira F.F."/>
            <person name="dos Santos T.C."/>
            <person name="Barros A.L."/>
            <person name="Soares M.A."/>
            <person name="de Oliveira L.M."/>
            <person name="Marini M.M."/>
            <person name="Villalobos-Duno H."/>
            <person name="Cunha M.M."/>
            <person name="de Hoog S."/>
            <person name="da Silveira J.F."/>
            <person name="Henrissat B."/>
            <person name="Nino-Vega G.A."/>
            <person name="Cisalpino P.S."/>
            <person name="Mora-Montes H.M."/>
            <person name="Almeida S.R."/>
            <person name="Stajich J.E."/>
            <person name="Lopes-Bezerra L.M."/>
            <person name="Vasconcelos A.T."/>
            <person name="Felipe M.S."/>
        </authorList>
    </citation>
    <scope>NUCLEOTIDE SEQUENCE [LARGE SCALE GENOMIC DNA]</scope>
    <source>
        <strain evidence="3 4">5110</strain>
    </source>
</reference>
<keyword evidence="4" id="KW-1185">Reference proteome</keyword>
<keyword evidence="2" id="KW-0732">Signal</keyword>
<evidence type="ECO:0000256" key="2">
    <source>
        <dbReference type="SAM" id="SignalP"/>
    </source>
</evidence>
<protein>
    <submittedName>
        <fullName evidence="3">Uncharacterized protein</fullName>
    </submittedName>
</protein>
<dbReference type="OrthoDB" id="3267335at2759"/>
<accession>A0A0C2EMD4</accession>
<evidence type="ECO:0000313" key="3">
    <source>
        <dbReference type="EMBL" id="KIH87244.1"/>
    </source>
</evidence>
<dbReference type="RefSeq" id="XP_040615254.1">
    <property type="nucleotide sequence ID" value="XM_040763501.1"/>
</dbReference>
<evidence type="ECO:0000256" key="1">
    <source>
        <dbReference type="SAM" id="MobiDB-lite"/>
    </source>
</evidence>